<keyword evidence="4" id="KW-1185">Reference proteome</keyword>
<sequence length="275" mass="30797">MGHKKILVPVDFSKCSKNALKYAIHIGKRMPADLQLMHAFSVPVTHGEMGAISIVNTLVTGIEEDLESDFAKLTEEVPELAEVNYETVIKHNSVVDAFIAQSKQFQPDMVIMGTKGAHGIDEVVLGTNAFAVTKNSKVPVLVIPETAGYRPLKKIALASDYKDVHVGLFDPLLDLNKVFGAEIHIVHISKEKNLTAEETEEAKKMQRYLKDVPHHYHLLQTDNIEDGLNGYCHEHDIDLLTLIPRKHQLFEVLMRGRQSKKIIFHTEIPVLTLPS</sequence>
<dbReference type="SUPFAM" id="SSF52402">
    <property type="entry name" value="Adenine nucleotide alpha hydrolases-like"/>
    <property type="match status" value="2"/>
</dbReference>
<evidence type="ECO:0000259" key="2">
    <source>
        <dbReference type="Pfam" id="PF00582"/>
    </source>
</evidence>
<comment type="caution">
    <text evidence="3">The sequence shown here is derived from an EMBL/GenBank/DDBJ whole genome shotgun (WGS) entry which is preliminary data.</text>
</comment>
<organism evidence="3 4">
    <name type="scientific">Fulvivirga marina</name>
    <dbReference type="NCBI Taxonomy" id="2494733"/>
    <lineage>
        <taxon>Bacteria</taxon>
        <taxon>Pseudomonadati</taxon>
        <taxon>Bacteroidota</taxon>
        <taxon>Cytophagia</taxon>
        <taxon>Cytophagales</taxon>
        <taxon>Fulvivirgaceae</taxon>
        <taxon>Fulvivirga</taxon>
    </lineage>
</organism>
<protein>
    <submittedName>
        <fullName evidence="3">Universal stress protein</fullName>
    </submittedName>
</protein>
<dbReference type="Gene3D" id="3.40.50.620">
    <property type="entry name" value="HUPs"/>
    <property type="match status" value="2"/>
</dbReference>
<name>A0A937FW06_9BACT</name>
<evidence type="ECO:0000313" key="3">
    <source>
        <dbReference type="EMBL" id="MBL6445602.1"/>
    </source>
</evidence>
<dbReference type="Proteomes" id="UP000614216">
    <property type="component" value="Unassembled WGS sequence"/>
</dbReference>
<dbReference type="InterPro" id="IPR014729">
    <property type="entry name" value="Rossmann-like_a/b/a_fold"/>
</dbReference>
<dbReference type="EMBL" id="JAEUGD010000016">
    <property type="protein sequence ID" value="MBL6445602.1"/>
    <property type="molecule type" value="Genomic_DNA"/>
</dbReference>
<dbReference type="Pfam" id="PF00582">
    <property type="entry name" value="Usp"/>
    <property type="match status" value="1"/>
</dbReference>
<proteinExistence type="inferred from homology"/>
<dbReference type="RefSeq" id="WP_202855143.1">
    <property type="nucleotide sequence ID" value="NZ_JAEUGD010000016.1"/>
</dbReference>
<dbReference type="CDD" id="cd00293">
    <property type="entry name" value="USP-like"/>
    <property type="match status" value="1"/>
</dbReference>
<feature type="domain" description="UspA" evidence="2">
    <location>
        <begin position="4"/>
        <end position="144"/>
    </location>
</feature>
<dbReference type="AlphaFoldDB" id="A0A937FW06"/>
<dbReference type="InterPro" id="IPR006016">
    <property type="entry name" value="UspA"/>
</dbReference>
<dbReference type="InterPro" id="IPR006015">
    <property type="entry name" value="Universal_stress_UspA"/>
</dbReference>
<evidence type="ECO:0000256" key="1">
    <source>
        <dbReference type="ARBA" id="ARBA00008791"/>
    </source>
</evidence>
<comment type="similarity">
    <text evidence="1">Belongs to the universal stress protein A family.</text>
</comment>
<dbReference type="PANTHER" id="PTHR46268">
    <property type="entry name" value="STRESS RESPONSE PROTEIN NHAX"/>
    <property type="match status" value="1"/>
</dbReference>
<gene>
    <name evidence="3" type="ORF">JMN32_04735</name>
</gene>
<dbReference type="PRINTS" id="PR01438">
    <property type="entry name" value="UNVRSLSTRESS"/>
</dbReference>
<evidence type="ECO:0000313" key="4">
    <source>
        <dbReference type="Proteomes" id="UP000614216"/>
    </source>
</evidence>
<accession>A0A937FW06</accession>
<reference evidence="3" key="1">
    <citation type="submission" date="2021-01" db="EMBL/GenBank/DDBJ databases">
        <title>Fulvivirga kasyanovii gen. nov., sp nov., a novel member of the phylum Bacteroidetes isolated from seawater in a mussel farm.</title>
        <authorList>
            <person name="Zhao L.-H."/>
            <person name="Wang Z.-J."/>
        </authorList>
    </citation>
    <scope>NUCLEOTIDE SEQUENCE</scope>
    <source>
        <strain evidence="3">29W222</strain>
    </source>
</reference>
<dbReference type="PANTHER" id="PTHR46268:SF6">
    <property type="entry name" value="UNIVERSAL STRESS PROTEIN UP12"/>
    <property type="match status" value="1"/>
</dbReference>